<evidence type="ECO:0000313" key="2">
    <source>
        <dbReference type="Proteomes" id="UP001419268"/>
    </source>
</evidence>
<proteinExistence type="predicted"/>
<dbReference type="EMBL" id="JBBNAG010000002">
    <property type="protein sequence ID" value="KAK9158457.1"/>
    <property type="molecule type" value="Genomic_DNA"/>
</dbReference>
<dbReference type="PANTHER" id="PTHR33144">
    <property type="entry name" value="OS10G0409366 PROTEIN-RELATED"/>
    <property type="match status" value="1"/>
</dbReference>
<protein>
    <submittedName>
        <fullName evidence="1">Uncharacterized protein</fullName>
    </submittedName>
</protein>
<sequence>MKSDYFTPYVNDDEKLKVTHPRLVASQWKELVKYWKTETTKGIAEKNKQNHEKMNFTYRKGRTGYASVRYEMEQNGEDTSISNVWIKTHMPKLGVQLDPNTEVVVSELRERLADVPEEEMTQEHMDIIFDDVVGKDKRGRVQTFDLGPSKKDVLKNLHKCLALK</sequence>
<evidence type="ECO:0000313" key="1">
    <source>
        <dbReference type="EMBL" id="KAK9158457.1"/>
    </source>
</evidence>
<comment type="caution">
    <text evidence="1">The sequence shown here is derived from an EMBL/GenBank/DDBJ whole genome shotgun (WGS) entry which is preliminary data.</text>
</comment>
<gene>
    <name evidence="1" type="ORF">Scep_005031</name>
</gene>
<organism evidence="1 2">
    <name type="scientific">Stephania cephalantha</name>
    <dbReference type="NCBI Taxonomy" id="152367"/>
    <lineage>
        <taxon>Eukaryota</taxon>
        <taxon>Viridiplantae</taxon>
        <taxon>Streptophyta</taxon>
        <taxon>Embryophyta</taxon>
        <taxon>Tracheophyta</taxon>
        <taxon>Spermatophyta</taxon>
        <taxon>Magnoliopsida</taxon>
        <taxon>Ranunculales</taxon>
        <taxon>Menispermaceae</taxon>
        <taxon>Menispermoideae</taxon>
        <taxon>Cissampelideae</taxon>
        <taxon>Stephania</taxon>
    </lineage>
</organism>
<dbReference type="PANTHER" id="PTHR33144:SF46">
    <property type="entry name" value="OS04G0610000 PROTEIN"/>
    <property type="match status" value="1"/>
</dbReference>
<dbReference type="AlphaFoldDB" id="A0AAP0KTJ1"/>
<dbReference type="Pfam" id="PF03004">
    <property type="entry name" value="Transposase_24"/>
    <property type="match status" value="1"/>
</dbReference>
<dbReference type="InterPro" id="IPR004252">
    <property type="entry name" value="Probable_transposase_24"/>
</dbReference>
<dbReference type="Proteomes" id="UP001419268">
    <property type="component" value="Unassembled WGS sequence"/>
</dbReference>
<keyword evidence="2" id="KW-1185">Reference proteome</keyword>
<reference evidence="1 2" key="1">
    <citation type="submission" date="2024-01" db="EMBL/GenBank/DDBJ databases">
        <title>Genome assemblies of Stephania.</title>
        <authorList>
            <person name="Yang L."/>
        </authorList>
    </citation>
    <scope>NUCLEOTIDE SEQUENCE [LARGE SCALE GENOMIC DNA]</scope>
    <source>
        <strain evidence="1">JXDWG</strain>
        <tissue evidence="1">Leaf</tissue>
    </source>
</reference>
<name>A0AAP0KTJ1_9MAGN</name>
<accession>A0AAP0KTJ1</accession>